<reference evidence="1" key="1">
    <citation type="submission" date="2021-05" db="EMBL/GenBank/DDBJ databases">
        <authorList>
            <person name="Alioto T."/>
            <person name="Alioto T."/>
            <person name="Gomez Garrido J."/>
        </authorList>
    </citation>
    <scope>NUCLEOTIDE SEQUENCE</scope>
</reference>
<name>A0A8D9C1D4_9HEMI</name>
<organism evidence="1">
    <name type="scientific">Cacopsylla melanoneura</name>
    <dbReference type="NCBI Taxonomy" id="428564"/>
    <lineage>
        <taxon>Eukaryota</taxon>
        <taxon>Metazoa</taxon>
        <taxon>Ecdysozoa</taxon>
        <taxon>Arthropoda</taxon>
        <taxon>Hexapoda</taxon>
        <taxon>Insecta</taxon>
        <taxon>Pterygota</taxon>
        <taxon>Neoptera</taxon>
        <taxon>Paraneoptera</taxon>
        <taxon>Hemiptera</taxon>
        <taxon>Sternorrhyncha</taxon>
        <taxon>Psylloidea</taxon>
        <taxon>Psyllidae</taxon>
        <taxon>Psyllinae</taxon>
        <taxon>Cacopsylla</taxon>
    </lineage>
</organism>
<proteinExistence type="predicted"/>
<evidence type="ECO:0000313" key="1">
    <source>
        <dbReference type="EMBL" id="CAG6792847.1"/>
    </source>
</evidence>
<dbReference type="EMBL" id="HBUF01683538">
    <property type="protein sequence ID" value="CAG6792847.1"/>
    <property type="molecule type" value="Transcribed_RNA"/>
</dbReference>
<protein>
    <submittedName>
        <fullName evidence="1">Uncharacterized protein</fullName>
    </submittedName>
</protein>
<accession>A0A8D9C1D4</accession>
<sequence length="110" mass="12917">MIPGAYFLTWFYSLTYHRETSSKASEVSELHKLIDANGLDHDMKEKSTTLLIMDTDSVPRHGVMEHGNSFNMMKMSEKHASRYLLNEGKFSWKKKIVEQFYYYLSINQIV</sequence>
<dbReference type="AlphaFoldDB" id="A0A8D9C1D4"/>